<dbReference type="Proteomes" id="UP000251213">
    <property type="component" value="Unassembled WGS sequence"/>
</dbReference>
<comment type="caution">
    <text evidence="1">The sequence shown here is derived from an EMBL/GenBank/DDBJ whole genome shotgun (WGS) entry which is preliminary data.</text>
</comment>
<protein>
    <submittedName>
        <fullName evidence="1">Uncharacterized protein</fullName>
    </submittedName>
</protein>
<dbReference type="EMBL" id="QJKK01000005">
    <property type="protein sequence ID" value="RAL24102.1"/>
    <property type="molecule type" value="Genomic_DNA"/>
</dbReference>
<name>A0A364K416_9BACL</name>
<dbReference type="InterPro" id="IPR023393">
    <property type="entry name" value="START-like_dom_sf"/>
</dbReference>
<dbReference type="OrthoDB" id="9800600at2"/>
<proteinExistence type="predicted"/>
<sequence length="65" mass="7301">MPRVIFELHSLKSTVKLKLRHEDLLPTDFADENEGFYGYNNGWPAILSNLKSLLETGKTLAPITG</sequence>
<organism evidence="1 2">
    <name type="scientific">Thermoflavimicrobium daqui</name>
    <dbReference type="NCBI Taxonomy" id="2137476"/>
    <lineage>
        <taxon>Bacteria</taxon>
        <taxon>Bacillati</taxon>
        <taxon>Bacillota</taxon>
        <taxon>Bacilli</taxon>
        <taxon>Bacillales</taxon>
        <taxon>Thermoactinomycetaceae</taxon>
        <taxon>Thermoflavimicrobium</taxon>
    </lineage>
</organism>
<dbReference type="Gene3D" id="3.30.530.20">
    <property type="match status" value="1"/>
</dbReference>
<keyword evidence="2" id="KW-1185">Reference proteome</keyword>
<dbReference type="SUPFAM" id="SSF55961">
    <property type="entry name" value="Bet v1-like"/>
    <property type="match status" value="1"/>
</dbReference>
<reference evidence="1 2" key="2">
    <citation type="submission" date="2018-06" db="EMBL/GenBank/DDBJ databases">
        <authorList>
            <person name="Zhirakovskaya E."/>
        </authorList>
    </citation>
    <scope>NUCLEOTIDE SEQUENCE [LARGE SCALE GENOMIC DNA]</scope>
    <source>
        <strain evidence="1 2">FBKL4.011</strain>
    </source>
</reference>
<gene>
    <name evidence="1" type="ORF">DL897_10435</name>
</gene>
<evidence type="ECO:0000313" key="1">
    <source>
        <dbReference type="EMBL" id="RAL24102.1"/>
    </source>
</evidence>
<accession>A0A364K416</accession>
<dbReference type="AlphaFoldDB" id="A0A364K416"/>
<reference evidence="1 2" key="1">
    <citation type="submission" date="2018-06" db="EMBL/GenBank/DDBJ databases">
        <title>Thermoflavimicrobium daqus sp. nov., a thermophilic microbe isolated from Moutai-flavour Daqu.</title>
        <authorList>
            <person name="Wang X."/>
            <person name="Zhou H."/>
        </authorList>
    </citation>
    <scope>NUCLEOTIDE SEQUENCE [LARGE SCALE GENOMIC DNA]</scope>
    <source>
        <strain evidence="1 2">FBKL4.011</strain>
    </source>
</reference>
<evidence type="ECO:0000313" key="2">
    <source>
        <dbReference type="Proteomes" id="UP000251213"/>
    </source>
</evidence>